<sequence length="661" mass="72455">MLPFVEPFMTIILESSKNALANELLRWLSWLITAALLASAVVVRPDLFAGIITGKQWALEVATPGALACCLLFITTDRRISLTLTDVAVGMLALWVTASDGLLHPGHYQPMGDTIFNVSLWLLIYLFMRLASWQRHFTTAAIGLWLAVALIISAWGLLQLYGLAPSQHALFRITGPFHNPGPFSGYVVAALPLALAVIIGTKTLVPPKHACRSITILKHHFLLPTTAEGVGRILLKYISIGVVIALLLVIPAARSRAAWLAAITGALFVAWVHPRTQRTRWMIWSIFKQWPMAVRTLVIMGGLVLLMSVGWGMYALKSGSADGRWLMWQVTGTLIAQSPVVGHGAGAFDALYMNAQADWFQSGNGTAAQVLVAGSPEAPFNELLKLWLQYGAVAIALTLGIMWAVMTSKPVETPQARFLVRRSLMNRGLKGALLSLLVFGLFSYPFDMAPHMLLLVMATAMLAGNRRPVMTLSHHRATNVVITGTIATVIAMAVAYMPQRMAHYAALKKWQEATQCYDMRRYDDAVELYASALHPLSNNGLFLQMYGKALNMAGNYTHSNDILAIANKNHNSYIIHNTMGDNHKALGNTAEAARAYQNAAAMVPGMMFPKYLLAVLYRDTGQTVKAVETANQVLTMPVKVQSMATDEIISEMKKIISSYKQ</sequence>
<feature type="transmembrane region" description="Helical" evidence="5">
    <location>
        <begin position="140"/>
        <end position="163"/>
    </location>
</feature>
<feature type="transmembrane region" description="Helical" evidence="5">
    <location>
        <begin position="110"/>
        <end position="128"/>
    </location>
</feature>
<feature type="transmembrane region" description="Helical" evidence="5">
    <location>
        <begin position="477"/>
        <end position="497"/>
    </location>
</feature>
<dbReference type="EMBL" id="QKZK01000026">
    <property type="protein sequence ID" value="PZX13416.1"/>
    <property type="molecule type" value="Genomic_DNA"/>
</dbReference>
<dbReference type="InterPro" id="IPR007016">
    <property type="entry name" value="O-antigen_ligase-rel_domated"/>
</dbReference>
<evidence type="ECO:0000256" key="3">
    <source>
        <dbReference type="ARBA" id="ARBA00022989"/>
    </source>
</evidence>
<feature type="transmembrane region" description="Helical" evidence="5">
    <location>
        <begin position="233"/>
        <end position="250"/>
    </location>
</feature>
<feature type="transmembrane region" description="Helical" evidence="5">
    <location>
        <begin position="24"/>
        <end position="44"/>
    </location>
</feature>
<feature type="transmembrane region" description="Helical" evidence="5">
    <location>
        <begin position="81"/>
        <end position="98"/>
    </location>
</feature>
<dbReference type="SUPFAM" id="SSF48452">
    <property type="entry name" value="TPR-like"/>
    <property type="match status" value="1"/>
</dbReference>
<comment type="caution">
    <text evidence="7">The sequence shown here is derived from an EMBL/GenBank/DDBJ whole genome shotgun (WGS) entry which is preliminary data.</text>
</comment>
<dbReference type="InterPro" id="IPR011990">
    <property type="entry name" value="TPR-like_helical_dom_sf"/>
</dbReference>
<dbReference type="GO" id="GO:0016874">
    <property type="term" value="F:ligase activity"/>
    <property type="evidence" value="ECO:0007669"/>
    <property type="project" value="UniProtKB-KW"/>
</dbReference>
<feature type="transmembrane region" description="Helical" evidence="5">
    <location>
        <begin position="183"/>
        <end position="205"/>
    </location>
</feature>
<evidence type="ECO:0000313" key="8">
    <source>
        <dbReference type="Proteomes" id="UP000249239"/>
    </source>
</evidence>
<feature type="transmembrane region" description="Helical" evidence="5">
    <location>
        <begin position="294"/>
        <end position="316"/>
    </location>
</feature>
<protein>
    <submittedName>
        <fullName evidence="7">O-antigen ligase-like membrane protein</fullName>
    </submittedName>
</protein>
<feature type="transmembrane region" description="Helical" evidence="5">
    <location>
        <begin position="256"/>
        <end position="273"/>
    </location>
</feature>
<evidence type="ECO:0000256" key="4">
    <source>
        <dbReference type="ARBA" id="ARBA00023136"/>
    </source>
</evidence>
<name>A0A2W7NJR4_9BACT</name>
<evidence type="ECO:0000256" key="2">
    <source>
        <dbReference type="ARBA" id="ARBA00022692"/>
    </source>
</evidence>
<keyword evidence="3 5" id="KW-1133">Transmembrane helix</keyword>
<gene>
    <name evidence="7" type="ORF">LX69_02672</name>
</gene>
<dbReference type="AlphaFoldDB" id="A0A2W7NJR4"/>
<keyword evidence="8" id="KW-1185">Reference proteome</keyword>
<proteinExistence type="predicted"/>
<dbReference type="Pfam" id="PF04932">
    <property type="entry name" value="Wzy_C"/>
    <property type="match status" value="1"/>
</dbReference>
<feature type="domain" description="O-antigen ligase-related" evidence="6">
    <location>
        <begin position="242"/>
        <end position="398"/>
    </location>
</feature>
<evidence type="ECO:0000256" key="1">
    <source>
        <dbReference type="ARBA" id="ARBA00004141"/>
    </source>
</evidence>
<dbReference type="InterPro" id="IPR051533">
    <property type="entry name" value="WaaL-like"/>
</dbReference>
<evidence type="ECO:0000313" key="7">
    <source>
        <dbReference type="EMBL" id="PZX13416.1"/>
    </source>
</evidence>
<dbReference type="Gene3D" id="1.25.40.10">
    <property type="entry name" value="Tetratricopeptide repeat domain"/>
    <property type="match status" value="1"/>
</dbReference>
<keyword evidence="7" id="KW-0436">Ligase</keyword>
<dbReference type="OrthoDB" id="1454576at2"/>
<comment type="subcellular location">
    <subcellularLocation>
        <location evidence="1">Membrane</location>
        <topology evidence="1">Multi-pass membrane protein</topology>
    </subcellularLocation>
</comment>
<dbReference type="GO" id="GO:0016020">
    <property type="term" value="C:membrane"/>
    <property type="evidence" value="ECO:0007669"/>
    <property type="project" value="UniProtKB-SubCell"/>
</dbReference>
<accession>A0A2W7NJR4</accession>
<reference evidence="7 8" key="1">
    <citation type="submission" date="2018-06" db="EMBL/GenBank/DDBJ databases">
        <title>Genomic Encyclopedia of Archaeal and Bacterial Type Strains, Phase II (KMG-II): from individual species to whole genera.</title>
        <authorList>
            <person name="Goeker M."/>
        </authorList>
    </citation>
    <scope>NUCLEOTIDE SEQUENCE [LARGE SCALE GENOMIC DNA]</scope>
    <source>
        <strain evidence="7 8">DSM 6779</strain>
    </source>
</reference>
<keyword evidence="2 5" id="KW-0812">Transmembrane</keyword>
<dbReference type="Proteomes" id="UP000249239">
    <property type="component" value="Unassembled WGS sequence"/>
</dbReference>
<keyword evidence="4 5" id="KW-0472">Membrane</keyword>
<dbReference type="PANTHER" id="PTHR37422:SF13">
    <property type="entry name" value="LIPOPOLYSACCHARIDE BIOSYNTHESIS PROTEIN PA4999-RELATED"/>
    <property type="match status" value="1"/>
</dbReference>
<dbReference type="PANTHER" id="PTHR37422">
    <property type="entry name" value="TEICHURONIC ACID BIOSYNTHESIS PROTEIN TUAE"/>
    <property type="match status" value="1"/>
</dbReference>
<organism evidence="7 8">
    <name type="scientific">Breznakibacter xylanolyticus</name>
    <dbReference type="NCBI Taxonomy" id="990"/>
    <lineage>
        <taxon>Bacteria</taxon>
        <taxon>Pseudomonadati</taxon>
        <taxon>Bacteroidota</taxon>
        <taxon>Bacteroidia</taxon>
        <taxon>Marinilabiliales</taxon>
        <taxon>Marinilabiliaceae</taxon>
        <taxon>Breznakibacter</taxon>
    </lineage>
</organism>
<evidence type="ECO:0000256" key="5">
    <source>
        <dbReference type="SAM" id="Phobius"/>
    </source>
</evidence>
<feature type="transmembrane region" description="Helical" evidence="5">
    <location>
        <begin position="387"/>
        <end position="406"/>
    </location>
</feature>
<evidence type="ECO:0000259" key="6">
    <source>
        <dbReference type="Pfam" id="PF04932"/>
    </source>
</evidence>